<dbReference type="Gene3D" id="3.40.190.10">
    <property type="entry name" value="Periplasmic binding protein-like II"/>
    <property type="match status" value="2"/>
</dbReference>
<evidence type="ECO:0000313" key="3">
    <source>
        <dbReference type="EMBL" id="MBD7968357.1"/>
    </source>
</evidence>
<feature type="region of interest" description="Disordered" evidence="1">
    <location>
        <begin position="1"/>
        <end position="23"/>
    </location>
</feature>
<evidence type="ECO:0000313" key="4">
    <source>
        <dbReference type="Proteomes" id="UP000608071"/>
    </source>
</evidence>
<dbReference type="RefSeq" id="WP_191799594.1">
    <property type="nucleotide sequence ID" value="NZ_JACSQL010000003.1"/>
</dbReference>
<name>A0ABR8SXY2_9BACL</name>
<sequence length="371" mass="40895">MVQLESRGYSTTRRGEKRKRMRGRASHVLIAVISAALLTAGCTNESKDASESSDKEGGIETLELRYQGSTGAVTYPELAEDLGYLAPIKLKWIGNTTSGPQDIQTAATGQSDFGGAFNGAIIKLISAGAPIKSVISYYGMDELTFNGYYVLEGSPIKSAKDLIGKKVGMNTLGAHAEFVLKEYLLRGGLTEEEIKQVTLVALPPVNTEQSLRANQIDVAVLGGILRDRALDRGGIRQLFSDYELFGTQSAGTIVFTKQFIKENPNTVSKFVEATAKAIEWARTQPRETVINRYKDIINKRGRQEDGANLQYWKSSGIAGKGGTIREEEFEIWRKWLESSGDDKAGNVKFDDLFTNEFNPFKDDDKKIKQQP</sequence>
<dbReference type="SUPFAM" id="SSF53850">
    <property type="entry name" value="Periplasmic binding protein-like II"/>
    <property type="match status" value="1"/>
</dbReference>
<evidence type="ECO:0000256" key="1">
    <source>
        <dbReference type="SAM" id="MobiDB-lite"/>
    </source>
</evidence>
<dbReference type="PANTHER" id="PTHR30024">
    <property type="entry name" value="ALIPHATIC SULFONATES-BINDING PROTEIN-RELATED"/>
    <property type="match status" value="1"/>
</dbReference>
<evidence type="ECO:0000259" key="2">
    <source>
        <dbReference type="Pfam" id="PF09084"/>
    </source>
</evidence>
<dbReference type="EMBL" id="JACSQL010000003">
    <property type="protein sequence ID" value="MBD7968357.1"/>
    <property type="molecule type" value="Genomic_DNA"/>
</dbReference>
<reference evidence="3 4" key="1">
    <citation type="submission" date="2020-08" db="EMBL/GenBank/DDBJ databases">
        <title>A Genomic Blueprint of the Chicken Gut Microbiome.</title>
        <authorList>
            <person name="Gilroy R."/>
            <person name="Ravi A."/>
            <person name="Getino M."/>
            <person name="Pursley I."/>
            <person name="Horton D.L."/>
            <person name="Alikhan N.-F."/>
            <person name="Baker D."/>
            <person name="Gharbi K."/>
            <person name="Hall N."/>
            <person name="Watson M."/>
            <person name="Adriaenssens E.M."/>
            <person name="Foster-Nyarko E."/>
            <person name="Jarju S."/>
            <person name="Secka A."/>
            <person name="Antonio M."/>
            <person name="Oren A."/>
            <person name="Chaudhuri R."/>
            <person name="La Ragione R.M."/>
            <person name="Hildebrand F."/>
            <person name="Pallen M.J."/>
        </authorList>
    </citation>
    <scope>NUCLEOTIDE SEQUENCE [LARGE SCALE GENOMIC DNA]</scope>
    <source>
        <strain evidence="3 4">Sa2BVA9</strain>
    </source>
</reference>
<proteinExistence type="predicted"/>
<organism evidence="3 4">
    <name type="scientific">Paenibacillus gallinarum</name>
    <dbReference type="NCBI Taxonomy" id="2762232"/>
    <lineage>
        <taxon>Bacteria</taxon>
        <taxon>Bacillati</taxon>
        <taxon>Bacillota</taxon>
        <taxon>Bacilli</taxon>
        <taxon>Bacillales</taxon>
        <taxon>Paenibacillaceae</taxon>
        <taxon>Paenibacillus</taxon>
    </lineage>
</organism>
<dbReference type="Pfam" id="PF09084">
    <property type="entry name" value="NMT1"/>
    <property type="match status" value="1"/>
</dbReference>
<feature type="domain" description="SsuA/THI5-like" evidence="2">
    <location>
        <begin position="99"/>
        <end position="287"/>
    </location>
</feature>
<dbReference type="InterPro" id="IPR015168">
    <property type="entry name" value="SsuA/THI5"/>
</dbReference>
<comment type="caution">
    <text evidence="3">The sequence shown here is derived from an EMBL/GenBank/DDBJ whole genome shotgun (WGS) entry which is preliminary data.</text>
</comment>
<dbReference type="Proteomes" id="UP000608071">
    <property type="component" value="Unassembled WGS sequence"/>
</dbReference>
<protein>
    <submittedName>
        <fullName evidence="3">ABC transporter substrate-binding protein</fullName>
    </submittedName>
</protein>
<gene>
    <name evidence="3" type="ORF">H9647_09795</name>
</gene>
<keyword evidence="4" id="KW-1185">Reference proteome</keyword>
<accession>A0ABR8SXY2</accession>